<evidence type="ECO:0000256" key="8">
    <source>
        <dbReference type="ARBA" id="ARBA00022989"/>
    </source>
</evidence>
<evidence type="ECO:0000256" key="10">
    <source>
        <dbReference type="ARBA" id="ARBA00023136"/>
    </source>
</evidence>
<accession>A0A4R8CPK0</accession>
<evidence type="ECO:0000256" key="1">
    <source>
        <dbReference type="ARBA" id="ARBA00000085"/>
    </source>
</evidence>
<evidence type="ECO:0000313" key="13">
    <source>
        <dbReference type="EMBL" id="TDW78064.1"/>
    </source>
</evidence>
<dbReference type="CDD" id="cd00082">
    <property type="entry name" value="HisKA"/>
    <property type="match status" value="1"/>
</dbReference>
<dbReference type="SMART" id="SM00387">
    <property type="entry name" value="HATPase_c"/>
    <property type="match status" value="1"/>
</dbReference>
<keyword evidence="9" id="KW-0902">Two-component regulatory system</keyword>
<comment type="caution">
    <text evidence="13">The sequence shown here is derived from an EMBL/GenBank/DDBJ whole genome shotgun (WGS) entry which is preliminary data.</text>
</comment>
<keyword evidence="6 11" id="KW-0812">Transmembrane</keyword>
<organism evidence="13 14">
    <name type="scientific">Kribbella pratensis</name>
    <dbReference type="NCBI Taxonomy" id="2512112"/>
    <lineage>
        <taxon>Bacteria</taxon>
        <taxon>Bacillati</taxon>
        <taxon>Actinomycetota</taxon>
        <taxon>Actinomycetes</taxon>
        <taxon>Propionibacteriales</taxon>
        <taxon>Kribbellaceae</taxon>
        <taxon>Kribbella</taxon>
    </lineage>
</organism>
<keyword evidence="8 11" id="KW-1133">Transmembrane helix</keyword>
<dbReference type="GO" id="GO:0005886">
    <property type="term" value="C:plasma membrane"/>
    <property type="evidence" value="ECO:0007669"/>
    <property type="project" value="UniProtKB-SubCell"/>
</dbReference>
<dbReference type="Gene3D" id="1.10.287.130">
    <property type="match status" value="1"/>
</dbReference>
<keyword evidence="5" id="KW-0808">Transferase</keyword>
<gene>
    <name evidence="13" type="ORF">EV653_3253</name>
</gene>
<dbReference type="PROSITE" id="PS50109">
    <property type="entry name" value="HIS_KIN"/>
    <property type="match status" value="1"/>
</dbReference>
<reference evidence="13 14" key="1">
    <citation type="submission" date="2019-03" db="EMBL/GenBank/DDBJ databases">
        <title>Genomic Encyclopedia of Type Strains, Phase III (KMG-III): the genomes of soil and plant-associated and newly described type strains.</title>
        <authorList>
            <person name="Whitman W."/>
        </authorList>
    </citation>
    <scope>NUCLEOTIDE SEQUENCE [LARGE SCALE GENOMIC DNA]</scope>
    <source>
        <strain evidence="13 14">VKM Ac-2573</strain>
    </source>
</reference>
<dbReference type="InterPro" id="IPR003594">
    <property type="entry name" value="HATPase_dom"/>
</dbReference>
<feature type="transmembrane region" description="Helical" evidence="11">
    <location>
        <begin position="25"/>
        <end position="46"/>
    </location>
</feature>
<keyword evidence="14" id="KW-1185">Reference proteome</keyword>
<evidence type="ECO:0000256" key="3">
    <source>
        <dbReference type="ARBA" id="ARBA00012438"/>
    </source>
</evidence>
<dbReference type="EC" id="2.7.13.3" evidence="3"/>
<keyword evidence="4" id="KW-0597">Phosphoprotein</keyword>
<dbReference type="PRINTS" id="PR00344">
    <property type="entry name" value="BCTRLSENSOR"/>
</dbReference>
<proteinExistence type="predicted"/>
<dbReference type="PANTHER" id="PTHR45436:SF5">
    <property type="entry name" value="SENSOR HISTIDINE KINASE TRCS"/>
    <property type="match status" value="1"/>
</dbReference>
<dbReference type="InterPro" id="IPR003661">
    <property type="entry name" value="HisK_dim/P_dom"/>
</dbReference>
<dbReference type="EMBL" id="SODP01000001">
    <property type="protein sequence ID" value="TDW78064.1"/>
    <property type="molecule type" value="Genomic_DNA"/>
</dbReference>
<dbReference type="AlphaFoldDB" id="A0A4R8CPK0"/>
<dbReference type="GO" id="GO:0000155">
    <property type="term" value="F:phosphorelay sensor kinase activity"/>
    <property type="evidence" value="ECO:0007669"/>
    <property type="project" value="InterPro"/>
</dbReference>
<evidence type="ECO:0000256" key="7">
    <source>
        <dbReference type="ARBA" id="ARBA00022777"/>
    </source>
</evidence>
<dbReference type="RefSeq" id="WP_134103578.1">
    <property type="nucleotide sequence ID" value="NZ_SODP01000001.1"/>
</dbReference>
<dbReference type="OrthoDB" id="5241402at2"/>
<evidence type="ECO:0000256" key="5">
    <source>
        <dbReference type="ARBA" id="ARBA00022679"/>
    </source>
</evidence>
<dbReference type="PANTHER" id="PTHR45436">
    <property type="entry name" value="SENSOR HISTIDINE KINASE YKOH"/>
    <property type="match status" value="1"/>
</dbReference>
<sequence>MSVISSKAPDVLSSRSAVLGPRRQLEVAIDIAAAVFVVAMMGLIIALPGHEAGPFHIMFLAVAIAYGYRMWPLIPTICATAVITLLAGWLMVAHASAGRLASPELAEIPLMPLVLLVMVWHARRRMAAVEQLKAMAGRQLDAVDREREFFRDASHAIRTPVTIARGHLELVETAVLEDEVRSDLSVAMLQLERMSALSNRLLAVARLDSGGALSKQPMDLGDLIDEMAANWSANSDRIWRVRTFPTGVIRADPEWIEMTLDALIENAVNFTPLGGVISLRCDRVGDRCIVEVGDSGPGIEPDDLPHVFDRFWHRKPPYGAMGTGLGLSMARSAATAHGGALSVRNEPPGGAVFTLELPAT</sequence>
<dbReference type="SUPFAM" id="SSF47384">
    <property type="entry name" value="Homodimeric domain of signal transducing histidine kinase"/>
    <property type="match status" value="1"/>
</dbReference>
<dbReference type="Gene3D" id="3.30.565.10">
    <property type="entry name" value="Histidine kinase-like ATPase, C-terminal domain"/>
    <property type="match status" value="1"/>
</dbReference>
<dbReference type="Pfam" id="PF02518">
    <property type="entry name" value="HATPase_c"/>
    <property type="match status" value="1"/>
</dbReference>
<name>A0A4R8CPK0_9ACTN</name>
<evidence type="ECO:0000313" key="14">
    <source>
        <dbReference type="Proteomes" id="UP000295146"/>
    </source>
</evidence>
<evidence type="ECO:0000259" key="12">
    <source>
        <dbReference type="PROSITE" id="PS50109"/>
    </source>
</evidence>
<dbReference type="InterPro" id="IPR005467">
    <property type="entry name" value="His_kinase_dom"/>
</dbReference>
<keyword evidence="10 11" id="KW-0472">Membrane</keyword>
<evidence type="ECO:0000256" key="11">
    <source>
        <dbReference type="SAM" id="Phobius"/>
    </source>
</evidence>
<feature type="domain" description="Histidine kinase" evidence="12">
    <location>
        <begin position="152"/>
        <end position="360"/>
    </location>
</feature>
<evidence type="ECO:0000256" key="9">
    <source>
        <dbReference type="ARBA" id="ARBA00023012"/>
    </source>
</evidence>
<dbReference type="CDD" id="cd00075">
    <property type="entry name" value="HATPase"/>
    <property type="match status" value="1"/>
</dbReference>
<dbReference type="InterPro" id="IPR036097">
    <property type="entry name" value="HisK_dim/P_sf"/>
</dbReference>
<evidence type="ECO:0000256" key="6">
    <source>
        <dbReference type="ARBA" id="ARBA00022692"/>
    </source>
</evidence>
<evidence type="ECO:0000256" key="4">
    <source>
        <dbReference type="ARBA" id="ARBA00022553"/>
    </source>
</evidence>
<dbReference type="Proteomes" id="UP000295146">
    <property type="component" value="Unassembled WGS sequence"/>
</dbReference>
<dbReference type="InterPro" id="IPR004358">
    <property type="entry name" value="Sig_transdc_His_kin-like_C"/>
</dbReference>
<dbReference type="SMART" id="SM00388">
    <property type="entry name" value="HisKA"/>
    <property type="match status" value="1"/>
</dbReference>
<keyword evidence="7 13" id="KW-0418">Kinase</keyword>
<evidence type="ECO:0000256" key="2">
    <source>
        <dbReference type="ARBA" id="ARBA00004236"/>
    </source>
</evidence>
<dbReference type="InterPro" id="IPR036890">
    <property type="entry name" value="HATPase_C_sf"/>
</dbReference>
<comment type="catalytic activity">
    <reaction evidence="1">
        <text>ATP + protein L-histidine = ADP + protein N-phospho-L-histidine.</text>
        <dbReference type="EC" id="2.7.13.3"/>
    </reaction>
</comment>
<dbReference type="InterPro" id="IPR050428">
    <property type="entry name" value="TCS_sensor_his_kinase"/>
</dbReference>
<dbReference type="SUPFAM" id="SSF55874">
    <property type="entry name" value="ATPase domain of HSP90 chaperone/DNA topoisomerase II/histidine kinase"/>
    <property type="match status" value="1"/>
</dbReference>
<feature type="transmembrane region" description="Helical" evidence="11">
    <location>
        <begin position="73"/>
        <end position="93"/>
    </location>
</feature>
<comment type="subcellular location">
    <subcellularLocation>
        <location evidence="2">Cell membrane</location>
    </subcellularLocation>
</comment>
<dbReference type="Pfam" id="PF00512">
    <property type="entry name" value="HisKA"/>
    <property type="match status" value="1"/>
</dbReference>
<protein>
    <recommendedName>
        <fullName evidence="3">histidine kinase</fullName>
        <ecNumber evidence="3">2.7.13.3</ecNumber>
    </recommendedName>
</protein>